<dbReference type="Proteomes" id="UP000289738">
    <property type="component" value="Chromosome A10"/>
</dbReference>
<accession>A0A445BA90</accession>
<name>A0A445BA90_ARAHY</name>
<evidence type="ECO:0000256" key="1">
    <source>
        <dbReference type="SAM" id="MobiDB-lite"/>
    </source>
</evidence>
<dbReference type="EMBL" id="SDMP01000010">
    <property type="protein sequence ID" value="RYR35574.1"/>
    <property type="molecule type" value="Genomic_DNA"/>
</dbReference>
<proteinExistence type="predicted"/>
<gene>
    <name evidence="2" type="ORF">Ahy_A10g050715</name>
</gene>
<evidence type="ECO:0000313" key="2">
    <source>
        <dbReference type="EMBL" id="RYR35574.1"/>
    </source>
</evidence>
<reference evidence="2 3" key="1">
    <citation type="submission" date="2019-01" db="EMBL/GenBank/DDBJ databases">
        <title>Sequencing of cultivated peanut Arachis hypogaea provides insights into genome evolution and oil improvement.</title>
        <authorList>
            <person name="Chen X."/>
        </authorList>
    </citation>
    <scope>NUCLEOTIDE SEQUENCE [LARGE SCALE GENOMIC DNA]</scope>
    <source>
        <strain evidence="3">cv. Fuhuasheng</strain>
        <tissue evidence="2">Leaves</tissue>
    </source>
</reference>
<evidence type="ECO:0000313" key="3">
    <source>
        <dbReference type="Proteomes" id="UP000289738"/>
    </source>
</evidence>
<comment type="caution">
    <text evidence="2">The sequence shown here is derived from an EMBL/GenBank/DDBJ whole genome shotgun (WGS) entry which is preliminary data.</text>
</comment>
<feature type="region of interest" description="Disordered" evidence="1">
    <location>
        <begin position="1"/>
        <end position="24"/>
    </location>
</feature>
<sequence>MEMLPKDLEAMQGHQPNHDALETKEGSSFRQILLGLTFTPANATTIVKLPVVKLKRSKPEKLAGLSI</sequence>
<protein>
    <submittedName>
        <fullName evidence="2">Uncharacterized protein</fullName>
    </submittedName>
</protein>
<organism evidence="2 3">
    <name type="scientific">Arachis hypogaea</name>
    <name type="common">Peanut</name>
    <dbReference type="NCBI Taxonomy" id="3818"/>
    <lineage>
        <taxon>Eukaryota</taxon>
        <taxon>Viridiplantae</taxon>
        <taxon>Streptophyta</taxon>
        <taxon>Embryophyta</taxon>
        <taxon>Tracheophyta</taxon>
        <taxon>Spermatophyta</taxon>
        <taxon>Magnoliopsida</taxon>
        <taxon>eudicotyledons</taxon>
        <taxon>Gunneridae</taxon>
        <taxon>Pentapetalae</taxon>
        <taxon>rosids</taxon>
        <taxon>fabids</taxon>
        <taxon>Fabales</taxon>
        <taxon>Fabaceae</taxon>
        <taxon>Papilionoideae</taxon>
        <taxon>50 kb inversion clade</taxon>
        <taxon>dalbergioids sensu lato</taxon>
        <taxon>Dalbergieae</taxon>
        <taxon>Pterocarpus clade</taxon>
        <taxon>Arachis</taxon>
    </lineage>
</organism>
<dbReference type="AlphaFoldDB" id="A0A445BA90"/>
<keyword evidence="3" id="KW-1185">Reference proteome</keyword>